<dbReference type="GO" id="GO:0007030">
    <property type="term" value="P:Golgi organization"/>
    <property type="evidence" value="ECO:0007669"/>
    <property type="project" value="TreeGrafter"/>
</dbReference>
<gene>
    <name evidence="6" type="ORF">H4R34_001916</name>
</gene>
<keyword evidence="7" id="KW-1185">Reference proteome</keyword>
<dbReference type="PANTHER" id="PTHR12895">
    <property type="entry name" value="DYMECLIN"/>
    <property type="match status" value="1"/>
</dbReference>
<keyword evidence="4" id="KW-0449">Lipoprotein</keyword>
<feature type="region of interest" description="Disordered" evidence="5">
    <location>
        <begin position="325"/>
        <end position="348"/>
    </location>
</feature>
<evidence type="ECO:0000313" key="6">
    <source>
        <dbReference type="EMBL" id="KAJ1981862.1"/>
    </source>
</evidence>
<name>A0A9W8B7I8_9FUNG</name>
<evidence type="ECO:0000256" key="1">
    <source>
        <dbReference type="ARBA" id="ARBA00010603"/>
    </source>
</evidence>
<evidence type="ECO:0000256" key="4">
    <source>
        <dbReference type="ARBA" id="ARBA00023288"/>
    </source>
</evidence>
<evidence type="ECO:0000256" key="5">
    <source>
        <dbReference type="SAM" id="MobiDB-lite"/>
    </source>
</evidence>
<sequence>MGFHELCLLRDIASAHAYSLENLSFWEASVGAAHFPHVKHQTQVSECEINSADLTATLVLNNKRTANLNTLLIHLLVQMKYVHVHNYECPLPATVYNLLFILSVFLHNLLRTHSPRTIDALFNDHQLHGSKYSGFVAKLADQRDGHVDNVEGGQNAGMLRAQAANKVLHDQRSRLEQLIECLLLTLSRLNVSRHPANHPFYHLSLRFLVQLYSTQTLGDAVAPSRPDDYFLHLTLAKLHHLSDEFLQRVVVYFVAPPLPATQGNAMYNAYTYLFTSSRTAQQTEAQSLAELGLLVGLLLVHQPANLAERIPGLLSRKPSTISLQSVSSSHNTTDLPGHHSPTLSARPLPSTKESFQMALGHLSEHPTNDPSLGVSYQQMMDALFSQLDNDVTLIFLHTLLGRSPRFVNYLLARTDPEAFLVPLLKAIHQAIDQTSPPYLRLYLWLAILIQLTQDDAFNQELQRPAVETPSWLSDRASFKTMTLNQLVVLTLVRTLQQNFALHKDAFVHRCSLAALLNFSPHIHQVPALLAQRLLKVFDMVARRYLKITNLSQATATRGRAGSYSGTGLGLGITGTVGAATTVSTVTTAPAVQSLSSALHLGDFFMYMDTVKVLLLVFSNLLGHQLKHNTHFIYCLLQSKELFATLQNDTHVGEGVKDINLVIAYFQACIHEVNLKTTPSTEDVYKTIAEKHHLFRMPEIASAARLKARIDTGQQNVDFYCPFIWRLLDQVCPLPFDAQDKRLIHRFEQNTLLNVPAN</sequence>
<evidence type="ECO:0000256" key="2">
    <source>
        <dbReference type="ARBA" id="ARBA00015736"/>
    </source>
</evidence>
<evidence type="ECO:0000313" key="7">
    <source>
        <dbReference type="Proteomes" id="UP001151582"/>
    </source>
</evidence>
<dbReference type="Proteomes" id="UP001151582">
    <property type="component" value="Unassembled WGS sequence"/>
</dbReference>
<keyword evidence="3" id="KW-0519">Myristate</keyword>
<dbReference type="GO" id="GO:0005794">
    <property type="term" value="C:Golgi apparatus"/>
    <property type="evidence" value="ECO:0007669"/>
    <property type="project" value="TreeGrafter"/>
</dbReference>
<accession>A0A9W8B7I8</accession>
<dbReference type="EMBL" id="JANBQB010000109">
    <property type="protein sequence ID" value="KAJ1981862.1"/>
    <property type="molecule type" value="Genomic_DNA"/>
</dbReference>
<protein>
    <recommendedName>
        <fullName evidence="2">Dymeclin</fullName>
    </recommendedName>
</protein>
<organism evidence="6 7">
    <name type="scientific">Dimargaris verticillata</name>
    <dbReference type="NCBI Taxonomy" id="2761393"/>
    <lineage>
        <taxon>Eukaryota</taxon>
        <taxon>Fungi</taxon>
        <taxon>Fungi incertae sedis</taxon>
        <taxon>Zoopagomycota</taxon>
        <taxon>Kickxellomycotina</taxon>
        <taxon>Dimargaritomycetes</taxon>
        <taxon>Dimargaritales</taxon>
        <taxon>Dimargaritaceae</taxon>
        <taxon>Dimargaris</taxon>
    </lineage>
</organism>
<dbReference type="OrthoDB" id="10253409at2759"/>
<dbReference type="InterPro" id="IPR019142">
    <property type="entry name" value="Dymeclin"/>
</dbReference>
<dbReference type="Pfam" id="PF09742">
    <property type="entry name" value="Dymeclin"/>
    <property type="match status" value="1"/>
</dbReference>
<feature type="compositionally biased region" description="Polar residues" evidence="5">
    <location>
        <begin position="325"/>
        <end position="334"/>
    </location>
</feature>
<dbReference type="PANTHER" id="PTHR12895:SF9">
    <property type="entry name" value="DYMECLIN"/>
    <property type="match status" value="1"/>
</dbReference>
<dbReference type="AlphaFoldDB" id="A0A9W8B7I8"/>
<comment type="similarity">
    <text evidence="1">Belongs to the dymeclin family.</text>
</comment>
<evidence type="ECO:0000256" key="3">
    <source>
        <dbReference type="ARBA" id="ARBA00022707"/>
    </source>
</evidence>
<proteinExistence type="inferred from homology"/>
<comment type="caution">
    <text evidence="6">The sequence shown here is derived from an EMBL/GenBank/DDBJ whole genome shotgun (WGS) entry which is preliminary data.</text>
</comment>
<reference evidence="6" key="1">
    <citation type="submission" date="2022-07" db="EMBL/GenBank/DDBJ databases">
        <title>Phylogenomic reconstructions and comparative analyses of Kickxellomycotina fungi.</title>
        <authorList>
            <person name="Reynolds N.K."/>
            <person name="Stajich J.E."/>
            <person name="Barry K."/>
            <person name="Grigoriev I.V."/>
            <person name="Crous P."/>
            <person name="Smith M.E."/>
        </authorList>
    </citation>
    <scope>NUCLEOTIDE SEQUENCE</scope>
    <source>
        <strain evidence="6">RSA 567</strain>
    </source>
</reference>